<dbReference type="EMBL" id="HBUF01240610">
    <property type="protein sequence ID" value="CAG6676825.1"/>
    <property type="molecule type" value="Transcribed_RNA"/>
</dbReference>
<organism evidence="2">
    <name type="scientific">Cacopsylla melanoneura</name>
    <dbReference type="NCBI Taxonomy" id="428564"/>
    <lineage>
        <taxon>Eukaryota</taxon>
        <taxon>Metazoa</taxon>
        <taxon>Ecdysozoa</taxon>
        <taxon>Arthropoda</taxon>
        <taxon>Hexapoda</taxon>
        <taxon>Insecta</taxon>
        <taxon>Pterygota</taxon>
        <taxon>Neoptera</taxon>
        <taxon>Paraneoptera</taxon>
        <taxon>Hemiptera</taxon>
        <taxon>Sternorrhyncha</taxon>
        <taxon>Psylloidea</taxon>
        <taxon>Psyllidae</taxon>
        <taxon>Psyllinae</taxon>
        <taxon>Cacopsylla</taxon>
    </lineage>
</organism>
<reference evidence="2" key="1">
    <citation type="submission" date="2021-05" db="EMBL/GenBank/DDBJ databases">
        <authorList>
            <person name="Alioto T."/>
            <person name="Alioto T."/>
            <person name="Gomez Garrido J."/>
        </authorList>
    </citation>
    <scope>NUCLEOTIDE SEQUENCE</scope>
</reference>
<evidence type="ECO:0000256" key="1">
    <source>
        <dbReference type="SAM" id="MobiDB-lite"/>
    </source>
</evidence>
<feature type="region of interest" description="Disordered" evidence="1">
    <location>
        <begin position="76"/>
        <end position="112"/>
    </location>
</feature>
<accession>A0A8D8SVR1</accession>
<name>A0A8D8SVR1_9HEMI</name>
<dbReference type="AlphaFoldDB" id="A0A8D8SVR1"/>
<evidence type="ECO:0000313" key="2">
    <source>
        <dbReference type="EMBL" id="CAG6676825.1"/>
    </source>
</evidence>
<protein>
    <submittedName>
        <fullName evidence="2">Uncharacterized protein</fullName>
    </submittedName>
</protein>
<feature type="compositionally biased region" description="Polar residues" evidence="1">
    <location>
        <begin position="76"/>
        <end position="87"/>
    </location>
</feature>
<sequence>MSENGRSVYQDYDNCSCALQPIYQQSGSGVYYGQNAATNLISQTTSRVPHTSKIRSHQQHHYESETVVKYETDASTAKQETNESANKAQRFVLTERRYQNKKTSTRTSGELG</sequence>
<proteinExistence type="predicted"/>